<keyword evidence="3 7" id="KW-0812">Transmembrane</keyword>
<feature type="transmembrane region" description="Helical" evidence="7">
    <location>
        <begin position="514"/>
        <end position="535"/>
    </location>
</feature>
<feature type="region of interest" description="Disordered" evidence="6">
    <location>
        <begin position="43"/>
        <end position="70"/>
    </location>
</feature>
<evidence type="ECO:0000256" key="2">
    <source>
        <dbReference type="ARBA" id="ARBA00008335"/>
    </source>
</evidence>
<dbReference type="InterPro" id="IPR011701">
    <property type="entry name" value="MFS"/>
</dbReference>
<feature type="transmembrane region" description="Helical" evidence="7">
    <location>
        <begin position="344"/>
        <end position="363"/>
    </location>
</feature>
<sequence>MLTNADDKGAGSGNDSHTQRLLDGEEQKDRIFIRRRSSAATAWLPSDDKLPEEATSFLTPYGGDGHHQDRDGVADVEAAADHHPPADTSPSQLDGREPFDPILWTTKKRWTHILVVAIITCATPLASAVYTPALDQVIRDFGVEEDPSLAHLTVSAYVLGFSAGPLLLAPLSEVMGKRPVYQGCNVLLLLCNLGCMVAPSVEWLIVFRFLAGCAGASPITQGSGTATDVMNKDERARALSVMAFGSVCSPAIGSALGGGIAQLWGWRGCFGFLVFMCSISVILTHLYMCETYMPVLRRKYAALGTVGNVNVEVKDEKVVTPTPLRVLLYKAAIRPLTLAFEPSILPAILVSSFFYGLQVWLYIDVPTTYKAVYGFNTAEAGLAFAGMGVGMFTGLLIFGFLSDVVVKRLARNGERLPEHRLPLLSGTALLVVAGLILYNVAARPGVSYLLPLLGDYIIGSGLFAITMTSAVYIVDLSPRHAVATSASLALLRYPSGAIFPIAARFFESLTSNSAAKWFITGGAALSVPCVVWLQLNCKRFRERLQESL</sequence>
<dbReference type="GO" id="GO:0016020">
    <property type="term" value="C:membrane"/>
    <property type="evidence" value="ECO:0007669"/>
    <property type="project" value="UniProtKB-SubCell"/>
</dbReference>
<dbReference type="AlphaFoldDB" id="A0A8H6KXT9"/>
<evidence type="ECO:0000256" key="4">
    <source>
        <dbReference type="ARBA" id="ARBA00022989"/>
    </source>
</evidence>
<dbReference type="PANTHER" id="PTHR23502">
    <property type="entry name" value="MAJOR FACILITATOR SUPERFAMILY"/>
    <property type="match status" value="1"/>
</dbReference>
<feature type="transmembrane region" description="Helical" evidence="7">
    <location>
        <begin position="453"/>
        <end position="474"/>
    </location>
</feature>
<keyword evidence="5 7" id="KW-0472">Membrane</keyword>
<dbReference type="EMBL" id="WIGO01000014">
    <property type="protein sequence ID" value="KAF6839226.1"/>
    <property type="molecule type" value="Genomic_DNA"/>
</dbReference>
<evidence type="ECO:0000256" key="5">
    <source>
        <dbReference type="ARBA" id="ARBA00023136"/>
    </source>
</evidence>
<accession>A0A8H6KXT9</accession>
<proteinExistence type="inferred from homology"/>
<evidence type="ECO:0000259" key="8">
    <source>
        <dbReference type="PROSITE" id="PS50850"/>
    </source>
</evidence>
<dbReference type="InterPro" id="IPR036259">
    <property type="entry name" value="MFS_trans_sf"/>
</dbReference>
<feature type="transmembrane region" description="Helical" evidence="7">
    <location>
        <begin position="421"/>
        <end position="441"/>
    </location>
</feature>
<dbReference type="PANTHER" id="PTHR23502:SF68">
    <property type="entry name" value="MULTIDRUG TRANSPORTER, PUTATIVE (AFU_ORTHOLOGUE AFUA_3G01120)-RELATED"/>
    <property type="match status" value="1"/>
</dbReference>
<name>A0A8H6KXT9_9PEZI</name>
<keyword evidence="10" id="KW-1185">Reference proteome</keyword>
<evidence type="ECO:0000256" key="1">
    <source>
        <dbReference type="ARBA" id="ARBA00004141"/>
    </source>
</evidence>
<feature type="region of interest" description="Disordered" evidence="6">
    <location>
        <begin position="1"/>
        <end position="29"/>
    </location>
</feature>
<comment type="caution">
    <text evidence="9">The sequence shown here is derived from an EMBL/GenBank/DDBJ whole genome shotgun (WGS) entry which is preliminary data.</text>
</comment>
<dbReference type="SUPFAM" id="SSF103473">
    <property type="entry name" value="MFS general substrate transporter"/>
    <property type="match status" value="1"/>
</dbReference>
<feature type="transmembrane region" description="Helical" evidence="7">
    <location>
        <begin position="110"/>
        <end position="129"/>
    </location>
</feature>
<feature type="domain" description="Major facilitator superfamily (MFS) profile" evidence="8">
    <location>
        <begin position="112"/>
        <end position="539"/>
    </location>
</feature>
<comment type="subcellular location">
    <subcellularLocation>
        <location evidence="1">Membrane</location>
        <topology evidence="1">Multi-pass membrane protein</topology>
    </subcellularLocation>
</comment>
<evidence type="ECO:0000313" key="9">
    <source>
        <dbReference type="EMBL" id="KAF6839226.1"/>
    </source>
</evidence>
<dbReference type="Gene3D" id="1.20.1250.20">
    <property type="entry name" value="MFS general substrate transporter like domains"/>
    <property type="match status" value="1"/>
</dbReference>
<comment type="similarity">
    <text evidence="2">Belongs to the major facilitator superfamily.</text>
</comment>
<gene>
    <name evidence="9" type="ORF">CPLU01_01964</name>
</gene>
<evidence type="ECO:0000256" key="6">
    <source>
        <dbReference type="SAM" id="MobiDB-lite"/>
    </source>
</evidence>
<feature type="compositionally biased region" description="Basic and acidic residues" evidence="6">
    <location>
        <begin position="17"/>
        <end position="29"/>
    </location>
</feature>
<dbReference type="InterPro" id="IPR020846">
    <property type="entry name" value="MFS_dom"/>
</dbReference>
<feature type="transmembrane region" description="Helical" evidence="7">
    <location>
        <begin position="149"/>
        <end position="168"/>
    </location>
</feature>
<feature type="transmembrane region" description="Helical" evidence="7">
    <location>
        <begin position="270"/>
        <end position="289"/>
    </location>
</feature>
<evidence type="ECO:0000256" key="7">
    <source>
        <dbReference type="SAM" id="Phobius"/>
    </source>
</evidence>
<dbReference type="Proteomes" id="UP000654918">
    <property type="component" value="Unassembled WGS sequence"/>
</dbReference>
<dbReference type="PROSITE" id="PS50850">
    <property type="entry name" value="MFS"/>
    <property type="match status" value="1"/>
</dbReference>
<dbReference type="Pfam" id="PF07690">
    <property type="entry name" value="MFS_1"/>
    <property type="match status" value="1"/>
</dbReference>
<reference evidence="9" key="1">
    <citation type="journal article" date="2020" name="Phytopathology">
        <title>Genome Sequence Resources of Colletotrichum truncatum, C. plurivorum, C. musicola, and C. sojae: Four Species Pathogenic to Soybean (Glycine max).</title>
        <authorList>
            <person name="Rogerio F."/>
            <person name="Boufleur T.R."/>
            <person name="Ciampi-Guillardi M."/>
            <person name="Sukno S.A."/>
            <person name="Thon M.R."/>
            <person name="Massola Junior N.S."/>
            <person name="Baroncelli R."/>
        </authorList>
    </citation>
    <scope>NUCLEOTIDE SEQUENCE</scope>
    <source>
        <strain evidence="9">LFN00145</strain>
    </source>
</reference>
<protein>
    <submittedName>
        <fullName evidence="9">MFS multidrug transporter</fullName>
    </submittedName>
</protein>
<feature type="transmembrane region" description="Helical" evidence="7">
    <location>
        <begin position="481"/>
        <end position="502"/>
    </location>
</feature>
<feature type="transmembrane region" description="Helical" evidence="7">
    <location>
        <begin position="383"/>
        <end position="401"/>
    </location>
</feature>
<evidence type="ECO:0000313" key="10">
    <source>
        <dbReference type="Proteomes" id="UP000654918"/>
    </source>
</evidence>
<evidence type="ECO:0000256" key="3">
    <source>
        <dbReference type="ARBA" id="ARBA00022692"/>
    </source>
</evidence>
<dbReference type="GO" id="GO:0022857">
    <property type="term" value="F:transmembrane transporter activity"/>
    <property type="evidence" value="ECO:0007669"/>
    <property type="project" value="InterPro"/>
</dbReference>
<keyword evidence="4 7" id="KW-1133">Transmembrane helix</keyword>
<organism evidence="9 10">
    <name type="scientific">Colletotrichum plurivorum</name>
    <dbReference type="NCBI Taxonomy" id="2175906"/>
    <lineage>
        <taxon>Eukaryota</taxon>
        <taxon>Fungi</taxon>
        <taxon>Dikarya</taxon>
        <taxon>Ascomycota</taxon>
        <taxon>Pezizomycotina</taxon>
        <taxon>Sordariomycetes</taxon>
        <taxon>Hypocreomycetidae</taxon>
        <taxon>Glomerellales</taxon>
        <taxon>Glomerellaceae</taxon>
        <taxon>Colletotrichum</taxon>
        <taxon>Colletotrichum orchidearum species complex</taxon>
    </lineage>
</organism>
<feature type="transmembrane region" description="Helical" evidence="7">
    <location>
        <begin position="238"/>
        <end position="264"/>
    </location>
</feature>